<keyword evidence="3" id="KW-0479">Metal-binding</keyword>
<proteinExistence type="inferred from homology"/>
<dbReference type="AlphaFoldDB" id="A0A1V6CCK9"/>
<feature type="binding site" evidence="3">
    <location>
        <position position="410"/>
    </location>
    <ligand>
        <name>Mg(2+)</name>
        <dbReference type="ChEBI" id="CHEBI:18420"/>
        <label>1</label>
    </ligand>
</feature>
<dbReference type="InterPro" id="IPR050792">
    <property type="entry name" value="ADP-ribosylglycohydrolase"/>
</dbReference>
<sequence>MNGRIRSGIGRASGDEKEFLRWWYYCGGCSSESERVMFNPLEFILPLLPKYSDKPEKLFALLNFPYNAGSHIISPLAGAIVGALNGYKIFPDTWQKWAIPVAEKWFPIMDVLEKRLKKEKTIFTITENLNQPVSSNSSKLFDKIYGCILAGAIGNAMGSPVECLFDWEIDQKYPGGIKTILDPRRLESEDDNQMAMLLVETYIERQGSPVMARHFGETWKNRLNRDHFYALCMGNVYNLIMSGWDPRITGHWSVVTGSTVMCMEPVGMYHIADPEYAKIDARAVSYMYQRGLDVIAAEILAAAVSEALSPDATVDSVCKEAVKAAPSEKLRTFDRRDVKSSRQYIEKCLNIASKYDDVIEARKELREKCLFYHPIDPLELLGLALAMFYIAKADVKQAAIGGTNIGRDSDTISGRAAMLSGALKGAGSIPEEWIGLFKPEVLEKIKKNSELFVNDVVSGRMKRIKNRLNLL</sequence>
<dbReference type="PANTHER" id="PTHR16222">
    <property type="entry name" value="ADP-RIBOSYLGLYCOHYDROLASE"/>
    <property type="match status" value="1"/>
</dbReference>
<dbReference type="Proteomes" id="UP000485562">
    <property type="component" value="Unassembled WGS sequence"/>
</dbReference>
<gene>
    <name evidence="4" type="ORF">BWX89_00476</name>
</gene>
<dbReference type="InterPro" id="IPR036705">
    <property type="entry name" value="Ribosyl_crysJ1_sf"/>
</dbReference>
<dbReference type="InterPro" id="IPR005502">
    <property type="entry name" value="Ribosyl_crysJ1"/>
</dbReference>
<dbReference type="Gene3D" id="1.10.4080.10">
    <property type="entry name" value="ADP-ribosylation/Crystallin J1"/>
    <property type="match status" value="1"/>
</dbReference>
<protein>
    <submittedName>
        <fullName evidence="4">ADP-ribosylglycohydrolase</fullName>
    </submittedName>
</protein>
<comment type="caution">
    <text evidence="4">The sequence shown here is derived from an EMBL/GenBank/DDBJ whole genome shotgun (WGS) entry which is preliminary data.</text>
</comment>
<evidence type="ECO:0000256" key="1">
    <source>
        <dbReference type="ARBA" id="ARBA00010702"/>
    </source>
</evidence>
<feature type="binding site" evidence="3">
    <location>
        <position position="190"/>
    </location>
    <ligand>
        <name>Mg(2+)</name>
        <dbReference type="ChEBI" id="CHEBI:18420"/>
        <label>1</label>
    </ligand>
</feature>
<keyword evidence="2" id="KW-0378">Hydrolase</keyword>
<feature type="binding site" evidence="3">
    <location>
        <position position="411"/>
    </location>
    <ligand>
        <name>Mg(2+)</name>
        <dbReference type="ChEBI" id="CHEBI:18420"/>
        <label>1</label>
    </ligand>
</feature>
<keyword evidence="3" id="KW-0460">Magnesium</keyword>
<accession>A0A1V6CCK9</accession>
<dbReference type="EMBL" id="MWDQ01000037">
    <property type="protein sequence ID" value="OQB74534.1"/>
    <property type="molecule type" value="Genomic_DNA"/>
</dbReference>
<dbReference type="GO" id="GO:0016787">
    <property type="term" value="F:hydrolase activity"/>
    <property type="evidence" value="ECO:0007669"/>
    <property type="project" value="UniProtKB-KW"/>
</dbReference>
<dbReference type="PANTHER" id="PTHR16222:SF24">
    <property type="entry name" value="ADP-RIBOSYLHYDROLASE ARH3"/>
    <property type="match status" value="1"/>
</dbReference>
<evidence type="ECO:0000256" key="2">
    <source>
        <dbReference type="ARBA" id="ARBA00022801"/>
    </source>
</evidence>
<evidence type="ECO:0000256" key="3">
    <source>
        <dbReference type="PIRSR" id="PIRSR605502-1"/>
    </source>
</evidence>
<organism evidence="4">
    <name type="scientific">candidate division TA06 bacterium ADurb.Bin131</name>
    <dbReference type="NCBI Taxonomy" id="1852827"/>
    <lineage>
        <taxon>Bacteria</taxon>
        <taxon>Bacteria division TA06</taxon>
    </lineage>
</organism>
<name>A0A1V6CCK9_UNCT6</name>
<comment type="similarity">
    <text evidence="1">Belongs to the ADP-ribosylglycohydrolase family.</text>
</comment>
<evidence type="ECO:0000313" key="4">
    <source>
        <dbReference type="EMBL" id="OQB74534.1"/>
    </source>
</evidence>
<dbReference type="SUPFAM" id="SSF101478">
    <property type="entry name" value="ADP-ribosylglycohydrolase"/>
    <property type="match status" value="1"/>
</dbReference>
<dbReference type="GO" id="GO:0046872">
    <property type="term" value="F:metal ion binding"/>
    <property type="evidence" value="ECO:0007669"/>
    <property type="project" value="UniProtKB-KW"/>
</dbReference>
<comment type="cofactor">
    <cofactor evidence="3">
        <name>Mg(2+)</name>
        <dbReference type="ChEBI" id="CHEBI:18420"/>
    </cofactor>
    <text evidence="3">Binds 2 magnesium ions per subunit.</text>
</comment>
<reference evidence="4" key="1">
    <citation type="submission" date="2017-02" db="EMBL/GenBank/DDBJ databases">
        <title>Delving into the versatile metabolic prowess of the omnipresent phylum Bacteroidetes.</title>
        <authorList>
            <person name="Nobu M.K."/>
            <person name="Mei R."/>
            <person name="Narihiro T."/>
            <person name="Kuroda K."/>
            <person name="Liu W.-T."/>
        </authorList>
    </citation>
    <scope>NUCLEOTIDE SEQUENCE</scope>
    <source>
        <strain evidence="4">ADurb.Bin131</strain>
    </source>
</reference>
<feature type="binding site" evidence="3">
    <location>
        <position position="191"/>
    </location>
    <ligand>
        <name>Mg(2+)</name>
        <dbReference type="ChEBI" id="CHEBI:18420"/>
        <label>1</label>
    </ligand>
</feature>
<dbReference type="Pfam" id="PF03747">
    <property type="entry name" value="ADP_ribosyl_GH"/>
    <property type="match status" value="1"/>
</dbReference>
<feature type="binding site" evidence="3">
    <location>
        <position position="408"/>
    </location>
    <ligand>
        <name>Mg(2+)</name>
        <dbReference type="ChEBI" id="CHEBI:18420"/>
        <label>1</label>
    </ligand>
</feature>